<dbReference type="EMBL" id="JAUSTY010000001">
    <property type="protein sequence ID" value="MDQ0164434.1"/>
    <property type="molecule type" value="Genomic_DNA"/>
</dbReference>
<feature type="signal peptide" evidence="2">
    <location>
        <begin position="1"/>
        <end position="22"/>
    </location>
</feature>
<evidence type="ECO:0000313" key="3">
    <source>
        <dbReference type="EMBL" id="MDQ0164434.1"/>
    </source>
</evidence>
<proteinExistence type="predicted"/>
<dbReference type="InterPro" id="IPR011852">
    <property type="entry name" value="TRAP_TAXI"/>
</dbReference>
<dbReference type="Proteomes" id="UP001235840">
    <property type="component" value="Unassembled WGS sequence"/>
</dbReference>
<dbReference type="PROSITE" id="PS51257">
    <property type="entry name" value="PROKAR_LIPOPROTEIN"/>
    <property type="match status" value="1"/>
</dbReference>
<evidence type="ECO:0000256" key="1">
    <source>
        <dbReference type="SAM" id="MobiDB-lite"/>
    </source>
</evidence>
<accession>A0ABT9VU72</accession>
<protein>
    <submittedName>
        <fullName evidence="3">TRAP transporter TAXI family solute receptor</fullName>
    </submittedName>
</protein>
<dbReference type="Pfam" id="PF16868">
    <property type="entry name" value="NMT1_3"/>
    <property type="match status" value="1"/>
</dbReference>
<dbReference type="Gene3D" id="3.40.190.10">
    <property type="entry name" value="Periplasmic binding protein-like II"/>
    <property type="match status" value="2"/>
</dbReference>
<organism evidence="3 4">
    <name type="scientific">Caldalkalibacillus horti</name>
    <dbReference type="NCBI Taxonomy" id="77523"/>
    <lineage>
        <taxon>Bacteria</taxon>
        <taxon>Bacillati</taxon>
        <taxon>Bacillota</taxon>
        <taxon>Bacilli</taxon>
        <taxon>Bacillales</taxon>
        <taxon>Bacillaceae</taxon>
        <taxon>Caldalkalibacillus</taxon>
    </lineage>
</organism>
<dbReference type="SUPFAM" id="SSF53850">
    <property type="entry name" value="Periplasmic binding protein-like II"/>
    <property type="match status" value="1"/>
</dbReference>
<keyword evidence="4" id="KW-1185">Reference proteome</keyword>
<dbReference type="PANTHER" id="PTHR42941:SF1">
    <property type="entry name" value="SLL1037 PROTEIN"/>
    <property type="match status" value="1"/>
</dbReference>
<dbReference type="RefSeq" id="WP_307390014.1">
    <property type="nucleotide sequence ID" value="NZ_BAAADK010000021.1"/>
</dbReference>
<feature type="chain" id="PRO_5045409453" evidence="2">
    <location>
        <begin position="23"/>
        <end position="347"/>
    </location>
</feature>
<keyword evidence="2" id="KW-0732">Signal</keyword>
<comment type="caution">
    <text evidence="3">The sequence shown here is derived from an EMBL/GenBank/DDBJ whole genome shotgun (WGS) entry which is preliminary data.</text>
</comment>
<dbReference type="NCBIfam" id="TIGR02122">
    <property type="entry name" value="TRAP_TAXI"/>
    <property type="match status" value="1"/>
</dbReference>
<feature type="compositionally biased region" description="Low complexity" evidence="1">
    <location>
        <begin position="30"/>
        <end position="49"/>
    </location>
</feature>
<evidence type="ECO:0000313" key="4">
    <source>
        <dbReference type="Proteomes" id="UP001235840"/>
    </source>
</evidence>
<gene>
    <name evidence="3" type="ORF">J2S11_000333</name>
</gene>
<sequence>MNKRKSLPILLSFTLMLVLFLAACGGGDSTGESDTGSESGSGSDADTGSNAEQDEELFITIATGGTSGVYYPIGGAMSNLFERELGHFTSVQATGASVENINLITTGRAELAITMGDAVLQAYEGTGAFEGEEPVEELRGMASLYPNHVQIVTTAATGITEFEDLRGKRVGVGAPNSGVELNARMMFEAHGMTYDDVNVDYLSYSEAIDQIKNGLVDAAFVTSGLPNATIMDLQTSADVVIVPIEGAAMDYLAEHYPFFSADIIPANTYDNTEDIHTASIQNLLLVSGELSEDAVYVLTKTMFENIDRIQNSHNAAKEIDLEGVAEGMIVPFHPGAEKYLKEVGAID</sequence>
<dbReference type="CDD" id="cd13567">
    <property type="entry name" value="PBP2_TtGluBP"/>
    <property type="match status" value="1"/>
</dbReference>
<dbReference type="PANTHER" id="PTHR42941">
    <property type="entry name" value="SLL1037 PROTEIN"/>
    <property type="match status" value="1"/>
</dbReference>
<name>A0ABT9VU72_9BACI</name>
<evidence type="ECO:0000256" key="2">
    <source>
        <dbReference type="SAM" id="SignalP"/>
    </source>
</evidence>
<keyword evidence="3" id="KW-0675">Receptor</keyword>
<reference evidence="3 4" key="1">
    <citation type="submission" date="2023-07" db="EMBL/GenBank/DDBJ databases">
        <title>Genomic Encyclopedia of Type Strains, Phase IV (KMG-IV): sequencing the most valuable type-strain genomes for metagenomic binning, comparative biology and taxonomic classification.</title>
        <authorList>
            <person name="Goeker M."/>
        </authorList>
    </citation>
    <scope>NUCLEOTIDE SEQUENCE [LARGE SCALE GENOMIC DNA]</scope>
    <source>
        <strain evidence="3 4">DSM 12751</strain>
    </source>
</reference>
<feature type="region of interest" description="Disordered" evidence="1">
    <location>
        <begin position="30"/>
        <end position="50"/>
    </location>
</feature>